<evidence type="ECO:0000313" key="2">
    <source>
        <dbReference type="Proteomes" id="UP000287394"/>
    </source>
</evidence>
<dbReference type="EMBL" id="AP025739">
    <property type="protein sequence ID" value="BDI30725.1"/>
    <property type="molecule type" value="Genomic_DNA"/>
</dbReference>
<organism evidence="1 2">
    <name type="scientific">Capsulimonas corticalis</name>
    <dbReference type="NCBI Taxonomy" id="2219043"/>
    <lineage>
        <taxon>Bacteria</taxon>
        <taxon>Bacillati</taxon>
        <taxon>Armatimonadota</taxon>
        <taxon>Armatimonadia</taxon>
        <taxon>Capsulimonadales</taxon>
        <taxon>Capsulimonadaceae</taxon>
        <taxon>Capsulimonas</taxon>
    </lineage>
</organism>
<gene>
    <name evidence="1" type="ORF">CCAX7_27760</name>
</gene>
<keyword evidence="2" id="KW-1185">Reference proteome</keyword>
<dbReference type="Proteomes" id="UP000287394">
    <property type="component" value="Chromosome"/>
</dbReference>
<accession>A0A402CTI9</accession>
<reference evidence="1 2" key="1">
    <citation type="journal article" date="2019" name="Int. J. Syst. Evol. Microbiol.">
        <title>Capsulimonas corticalis gen. nov., sp. nov., an aerobic capsulated bacterium, of a novel bacterial order, Capsulimonadales ord. nov., of the class Armatimonadia of the phylum Armatimonadetes.</title>
        <authorList>
            <person name="Li J."/>
            <person name="Kudo C."/>
            <person name="Tonouchi A."/>
        </authorList>
    </citation>
    <scope>NUCLEOTIDE SEQUENCE [LARGE SCALE GENOMIC DNA]</scope>
    <source>
        <strain evidence="1 2">AX-7</strain>
    </source>
</reference>
<dbReference type="AlphaFoldDB" id="A0A402CTI9"/>
<protein>
    <submittedName>
        <fullName evidence="1">Uncharacterized protein</fullName>
    </submittedName>
</protein>
<proteinExistence type="predicted"/>
<dbReference type="KEGG" id="ccot:CCAX7_27760"/>
<sequence>MAAWKLAVGVTAFLAAVPAMADIPGEYTTTQRVDGGAVKYTLKLNDNGDAELISEKQDSPRLDWRNKRDYGDILDRIDRDGKAVHAGKWRRSRDQDFTVSFDRLRYGSRSDSEWMFTKGNVDGDRVSLDGAKRSLYGERTDFRFSRVKGRSNNNGLIIGAAMLALGAIIALNSNKHHDSSHQEDFKDLTTESNGKGE</sequence>
<name>A0A402CTI9_9BACT</name>
<evidence type="ECO:0000313" key="1">
    <source>
        <dbReference type="EMBL" id="BDI30725.1"/>
    </source>
</evidence>